<keyword evidence="1" id="KW-0812">Transmembrane</keyword>
<comment type="caution">
    <text evidence="3">The sequence shown here is derived from an EMBL/GenBank/DDBJ whole genome shotgun (WGS) entry which is preliminary data.</text>
</comment>
<accession>A0AAD7F7A7</accession>
<gene>
    <name evidence="3" type="ORF">FB45DRAFT_1068351</name>
    <name evidence="2" type="ORF">FB45DRAFT_1072482</name>
</gene>
<evidence type="ECO:0000313" key="4">
    <source>
        <dbReference type="Proteomes" id="UP001221142"/>
    </source>
</evidence>
<sequence>MAALPNHGELLLIIFLSAAALLAVVLLTVYLVRLRGQRRRLMERNLSWHFPASGKPKAPSPIPPTRSFLQSSFARLSSREPELVLPIQYPKSPVAQDISYPESVMTRDTRTTVKSFLVL</sequence>
<name>A0AAD7F7A7_9AGAR</name>
<protein>
    <submittedName>
        <fullName evidence="3">Uncharacterized protein</fullName>
    </submittedName>
</protein>
<evidence type="ECO:0000256" key="1">
    <source>
        <dbReference type="SAM" id="Phobius"/>
    </source>
</evidence>
<dbReference type="EMBL" id="JARKIF010000055">
    <property type="protein sequence ID" value="KAJ7606678.1"/>
    <property type="molecule type" value="Genomic_DNA"/>
</dbReference>
<keyword evidence="1" id="KW-1133">Transmembrane helix</keyword>
<evidence type="ECO:0000313" key="2">
    <source>
        <dbReference type="EMBL" id="KAJ7602880.1"/>
    </source>
</evidence>
<proteinExistence type="predicted"/>
<feature type="transmembrane region" description="Helical" evidence="1">
    <location>
        <begin position="12"/>
        <end position="32"/>
    </location>
</feature>
<dbReference type="Proteomes" id="UP001221142">
    <property type="component" value="Unassembled WGS sequence"/>
</dbReference>
<keyword evidence="1" id="KW-0472">Membrane</keyword>
<organism evidence="3 4">
    <name type="scientific">Roridomyces roridus</name>
    <dbReference type="NCBI Taxonomy" id="1738132"/>
    <lineage>
        <taxon>Eukaryota</taxon>
        <taxon>Fungi</taxon>
        <taxon>Dikarya</taxon>
        <taxon>Basidiomycota</taxon>
        <taxon>Agaricomycotina</taxon>
        <taxon>Agaricomycetes</taxon>
        <taxon>Agaricomycetidae</taxon>
        <taxon>Agaricales</taxon>
        <taxon>Marasmiineae</taxon>
        <taxon>Mycenaceae</taxon>
        <taxon>Roridomyces</taxon>
    </lineage>
</organism>
<keyword evidence="4" id="KW-1185">Reference proteome</keyword>
<dbReference type="AlphaFoldDB" id="A0AAD7F7A7"/>
<evidence type="ECO:0000313" key="3">
    <source>
        <dbReference type="EMBL" id="KAJ7606678.1"/>
    </source>
</evidence>
<dbReference type="EMBL" id="JARKIF010000194">
    <property type="protein sequence ID" value="KAJ7602880.1"/>
    <property type="molecule type" value="Genomic_DNA"/>
</dbReference>
<reference evidence="3" key="1">
    <citation type="submission" date="2023-03" db="EMBL/GenBank/DDBJ databases">
        <title>Massive genome expansion in bonnet fungi (Mycena s.s.) driven by repeated elements and novel gene families across ecological guilds.</title>
        <authorList>
            <consortium name="Lawrence Berkeley National Laboratory"/>
            <person name="Harder C.B."/>
            <person name="Miyauchi S."/>
            <person name="Viragh M."/>
            <person name="Kuo A."/>
            <person name="Thoen E."/>
            <person name="Andreopoulos B."/>
            <person name="Lu D."/>
            <person name="Skrede I."/>
            <person name="Drula E."/>
            <person name="Henrissat B."/>
            <person name="Morin E."/>
            <person name="Kohler A."/>
            <person name="Barry K."/>
            <person name="LaButti K."/>
            <person name="Morin E."/>
            <person name="Salamov A."/>
            <person name="Lipzen A."/>
            <person name="Mereny Z."/>
            <person name="Hegedus B."/>
            <person name="Baldrian P."/>
            <person name="Stursova M."/>
            <person name="Weitz H."/>
            <person name="Taylor A."/>
            <person name="Grigoriev I.V."/>
            <person name="Nagy L.G."/>
            <person name="Martin F."/>
            <person name="Kauserud H."/>
        </authorList>
    </citation>
    <scope>NUCLEOTIDE SEQUENCE</scope>
    <source>
        <strain evidence="3">9284</strain>
    </source>
</reference>